<dbReference type="PRINTS" id="PR00455">
    <property type="entry name" value="HTHTETR"/>
</dbReference>
<evidence type="ECO:0000256" key="4">
    <source>
        <dbReference type="PROSITE-ProRule" id="PRU00335"/>
    </source>
</evidence>
<dbReference type="AlphaFoldDB" id="A0A7G1KHQ1"/>
<dbReference type="InterPro" id="IPR036271">
    <property type="entry name" value="Tet_transcr_reg_TetR-rel_C_sf"/>
</dbReference>
<keyword evidence="3" id="KW-0804">Transcription</keyword>
<dbReference type="SUPFAM" id="SSF46689">
    <property type="entry name" value="Homeodomain-like"/>
    <property type="match status" value="1"/>
</dbReference>
<accession>A0A7G1KHQ1</accession>
<dbReference type="SUPFAM" id="SSF48498">
    <property type="entry name" value="Tetracyclin repressor-like, C-terminal domain"/>
    <property type="match status" value="1"/>
</dbReference>
<dbReference type="GO" id="GO:0003677">
    <property type="term" value="F:DNA binding"/>
    <property type="evidence" value="ECO:0007669"/>
    <property type="project" value="UniProtKB-UniRule"/>
</dbReference>
<protein>
    <submittedName>
        <fullName evidence="6">TetR family transcriptional regulator</fullName>
    </submittedName>
</protein>
<dbReference type="PANTHER" id="PTHR47506:SF3">
    <property type="entry name" value="HTH-TYPE TRANSCRIPTIONAL REGULATOR LMRA"/>
    <property type="match status" value="1"/>
</dbReference>
<organism evidence="6 7">
    <name type="scientific">Nocardia wallacei</name>
    <dbReference type="NCBI Taxonomy" id="480035"/>
    <lineage>
        <taxon>Bacteria</taxon>
        <taxon>Bacillati</taxon>
        <taxon>Actinomycetota</taxon>
        <taxon>Actinomycetes</taxon>
        <taxon>Mycobacteriales</taxon>
        <taxon>Nocardiaceae</taxon>
        <taxon>Nocardia</taxon>
    </lineage>
</organism>
<sequence>MTADAPTPRRTAADTREHVLHIAGDLFYKEGVRATGVDRVAAAAAIAPTTLYRLFASKDDLVAAYVERADRHYRAWFEAAVATGRDARESILAVFDALAEQVAAPDCRGCPFLIVLGEFPDDHVPAHRRAVTMKRWVRAQFGALVDALAETSPVADRLGLADDLFLIMEGVYATVQSLGPHGPARRARALVDNLLPN</sequence>
<keyword evidence="1" id="KW-0805">Transcription regulation</keyword>
<evidence type="ECO:0000313" key="6">
    <source>
        <dbReference type="EMBL" id="BCK54648.1"/>
    </source>
</evidence>
<keyword evidence="2 4" id="KW-0238">DNA-binding</keyword>
<gene>
    <name evidence="6" type="ORF">NWFMUON74_24200</name>
</gene>
<dbReference type="PANTHER" id="PTHR47506">
    <property type="entry name" value="TRANSCRIPTIONAL REGULATORY PROTEIN"/>
    <property type="match status" value="1"/>
</dbReference>
<dbReference type="Gene3D" id="1.10.357.10">
    <property type="entry name" value="Tetracycline Repressor, domain 2"/>
    <property type="match status" value="1"/>
</dbReference>
<dbReference type="Proteomes" id="UP000516173">
    <property type="component" value="Chromosome"/>
</dbReference>
<dbReference type="PROSITE" id="PS50977">
    <property type="entry name" value="HTH_TETR_2"/>
    <property type="match status" value="1"/>
</dbReference>
<evidence type="ECO:0000256" key="2">
    <source>
        <dbReference type="ARBA" id="ARBA00023125"/>
    </source>
</evidence>
<dbReference type="Pfam" id="PF00440">
    <property type="entry name" value="TetR_N"/>
    <property type="match status" value="1"/>
</dbReference>
<keyword evidence="7" id="KW-1185">Reference proteome</keyword>
<dbReference type="InterPro" id="IPR001647">
    <property type="entry name" value="HTH_TetR"/>
</dbReference>
<evidence type="ECO:0000256" key="3">
    <source>
        <dbReference type="ARBA" id="ARBA00023163"/>
    </source>
</evidence>
<evidence type="ECO:0000259" key="5">
    <source>
        <dbReference type="PROSITE" id="PS50977"/>
    </source>
</evidence>
<dbReference type="InterPro" id="IPR009057">
    <property type="entry name" value="Homeodomain-like_sf"/>
</dbReference>
<dbReference type="GeneID" id="80346980"/>
<evidence type="ECO:0000313" key="7">
    <source>
        <dbReference type="Proteomes" id="UP000516173"/>
    </source>
</evidence>
<reference evidence="6 7" key="1">
    <citation type="submission" date="2020-08" db="EMBL/GenBank/DDBJ databases">
        <title>Genome Sequencing of Nocardia wallacei strain FMUON74 and assembly.</title>
        <authorList>
            <person name="Toyokawa M."/>
            <person name="Uesaka K."/>
        </authorList>
    </citation>
    <scope>NUCLEOTIDE SEQUENCE [LARGE SCALE GENOMIC DNA]</scope>
    <source>
        <strain evidence="6 7">FMUON74</strain>
    </source>
</reference>
<name>A0A7G1KHQ1_9NOCA</name>
<proteinExistence type="predicted"/>
<dbReference type="RefSeq" id="WP_187687881.1">
    <property type="nucleotide sequence ID" value="NZ_AP023396.1"/>
</dbReference>
<dbReference type="EMBL" id="AP023396">
    <property type="protein sequence ID" value="BCK54648.1"/>
    <property type="molecule type" value="Genomic_DNA"/>
</dbReference>
<feature type="domain" description="HTH tetR-type" evidence="5">
    <location>
        <begin position="13"/>
        <end position="73"/>
    </location>
</feature>
<dbReference type="KEGG" id="nwl:NWFMUON74_24200"/>
<evidence type="ECO:0000256" key="1">
    <source>
        <dbReference type="ARBA" id="ARBA00023015"/>
    </source>
</evidence>
<feature type="DNA-binding region" description="H-T-H motif" evidence="4">
    <location>
        <begin position="36"/>
        <end position="55"/>
    </location>
</feature>